<dbReference type="InterPro" id="IPR000719">
    <property type="entry name" value="Prot_kinase_dom"/>
</dbReference>
<dbReference type="Gene3D" id="1.10.510.10">
    <property type="entry name" value="Transferase(Phosphotransferase) domain 1"/>
    <property type="match status" value="1"/>
</dbReference>
<accession>A0A811M6I7</accession>
<evidence type="ECO:0000313" key="9">
    <source>
        <dbReference type="EMBL" id="CAD6202308.1"/>
    </source>
</evidence>
<dbReference type="SUPFAM" id="SSF56112">
    <property type="entry name" value="Protein kinase-like (PK-like)"/>
    <property type="match status" value="1"/>
</dbReference>
<keyword evidence="2 7" id="KW-0812">Transmembrane</keyword>
<keyword evidence="3" id="KW-0732">Signal</keyword>
<dbReference type="Pfam" id="PF07714">
    <property type="entry name" value="PK_Tyr_Ser-Thr"/>
    <property type="match status" value="1"/>
</dbReference>
<dbReference type="GO" id="GO:0004672">
    <property type="term" value="F:protein kinase activity"/>
    <property type="evidence" value="ECO:0007669"/>
    <property type="project" value="InterPro"/>
</dbReference>
<gene>
    <name evidence="9" type="ORF">NCGR_LOCUS597</name>
</gene>
<dbReference type="GO" id="GO:0005524">
    <property type="term" value="F:ATP binding"/>
    <property type="evidence" value="ECO:0007669"/>
    <property type="project" value="UniProtKB-UniRule"/>
</dbReference>
<dbReference type="PROSITE" id="PS00107">
    <property type="entry name" value="PROTEIN_KINASE_ATP"/>
    <property type="match status" value="1"/>
</dbReference>
<feature type="domain" description="Protein kinase" evidence="8">
    <location>
        <begin position="77"/>
        <end position="298"/>
    </location>
</feature>
<feature type="transmembrane region" description="Helical" evidence="7">
    <location>
        <begin position="6"/>
        <end position="25"/>
    </location>
</feature>
<evidence type="ECO:0000256" key="4">
    <source>
        <dbReference type="ARBA" id="ARBA00022989"/>
    </source>
</evidence>
<keyword evidence="5 7" id="KW-0472">Membrane</keyword>
<feature type="binding site" evidence="6">
    <location>
        <position position="105"/>
    </location>
    <ligand>
        <name>ATP</name>
        <dbReference type="ChEBI" id="CHEBI:30616"/>
    </ligand>
</feature>
<evidence type="ECO:0000256" key="3">
    <source>
        <dbReference type="ARBA" id="ARBA00022729"/>
    </source>
</evidence>
<dbReference type="Proteomes" id="UP000604825">
    <property type="component" value="Unassembled WGS sequence"/>
</dbReference>
<dbReference type="PANTHER" id="PTHR47974">
    <property type="entry name" value="OS07G0415500 PROTEIN"/>
    <property type="match status" value="1"/>
</dbReference>
<evidence type="ECO:0000313" key="10">
    <source>
        <dbReference type="Proteomes" id="UP000604825"/>
    </source>
</evidence>
<dbReference type="OrthoDB" id="784774at2759"/>
<keyword evidence="6" id="KW-0067">ATP-binding</keyword>
<dbReference type="PROSITE" id="PS50011">
    <property type="entry name" value="PROTEIN_KINASE_DOM"/>
    <property type="match status" value="1"/>
</dbReference>
<protein>
    <recommendedName>
        <fullName evidence="8">Protein kinase domain-containing protein</fullName>
    </recommendedName>
</protein>
<proteinExistence type="predicted"/>
<evidence type="ECO:0000256" key="7">
    <source>
        <dbReference type="SAM" id="Phobius"/>
    </source>
</evidence>
<dbReference type="EMBL" id="CAJGYO010000001">
    <property type="protein sequence ID" value="CAD6202308.1"/>
    <property type="molecule type" value="Genomic_DNA"/>
</dbReference>
<sequence length="298" mass="32129">MSNAAIAIGTIIFVIIVAAIIVCAYRRAEACAGGVARSYAVVSDQQIRHATIEKFLLEIRHEKPFRFTSLQLAGFTGNYTTRLGAGGFGTVYKGVLPNGLPVAVKVFDRSLAQRSQEEQFMAEVGTIGRTYHINLVRLFGFCFDNVVRALVYEYMDNGALDAYLLGGRGRGVGLPALRDIAYETGELVDLVACSSGEAGDAAAAPGDDDHELQRDKEIVERMCKVAFWCVQQQPEARPPMGAVVKMLEGEMTIAAPVNPFQHLMATPVTANPWTTMTSSANAESATGISETSNEIVSL</sequence>
<evidence type="ECO:0000256" key="5">
    <source>
        <dbReference type="ARBA" id="ARBA00023136"/>
    </source>
</evidence>
<evidence type="ECO:0000256" key="1">
    <source>
        <dbReference type="ARBA" id="ARBA00004167"/>
    </source>
</evidence>
<comment type="subcellular location">
    <subcellularLocation>
        <location evidence="1">Membrane</location>
        <topology evidence="1">Single-pass membrane protein</topology>
    </subcellularLocation>
</comment>
<dbReference type="AlphaFoldDB" id="A0A811M6I7"/>
<dbReference type="InterPro" id="IPR001245">
    <property type="entry name" value="Ser-Thr/Tyr_kinase_cat_dom"/>
</dbReference>
<evidence type="ECO:0000256" key="2">
    <source>
        <dbReference type="ARBA" id="ARBA00022692"/>
    </source>
</evidence>
<dbReference type="Gene3D" id="3.30.200.20">
    <property type="entry name" value="Phosphorylase Kinase, domain 1"/>
    <property type="match status" value="1"/>
</dbReference>
<comment type="caution">
    <text evidence="9">The sequence shown here is derived from an EMBL/GenBank/DDBJ whole genome shotgun (WGS) entry which is preliminary data.</text>
</comment>
<organism evidence="9 10">
    <name type="scientific">Miscanthus lutarioriparius</name>
    <dbReference type="NCBI Taxonomy" id="422564"/>
    <lineage>
        <taxon>Eukaryota</taxon>
        <taxon>Viridiplantae</taxon>
        <taxon>Streptophyta</taxon>
        <taxon>Embryophyta</taxon>
        <taxon>Tracheophyta</taxon>
        <taxon>Spermatophyta</taxon>
        <taxon>Magnoliopsida</taxon>
        <taxon>Liliopsida</taxon>
        <taxon>Poales</taxon>
        <taxon>Poaceae</taxon>
        <taxon>PACMAD clade</taxon>
        <taxon>Panicoideae</taxon>
        <taxon>Andropogonodae</taxon>
        <taxon>Andropogoneae</taxon>
        <taxon>Saccharinae</taxon>
        <taxon>Miscanthus</taxon>
    </lineage>
</organism>
<name>A0A811M6I7_9POAL</name>
<keyword evidence="10" id="KW-1185">Reference proteome</keyword>
<keyword evidence="4 7" id="KW-1133">Transmembrane helix</keyword>
<dbReference type="PANTHER" id="PTHR47974:SF9">
    <property type="entry name" value="RECEPTOR-LIKE SERINE_THREONINE-PROTEIN KINASE"/>
    <property type="match status" value="1"/>
</dbReference>
<dbReference type="InterPro" id="IPR011009">
    <property type="entry name" value="Kinase-like_dom_sf"/>
</dbReference>
<reference evidence="9" key="1">
    <citation type="submission" date="2020-10" db="EMBL/GenBank/DDBJ databases">
        <authorList>
            <person name="Han B."/>
            <person name="Lu T."/>
            <person name="Zhao Q."/>
            <person name="Huang X."/>
            <person name="Zhao Y."/>
        </authorList>
    </citation>
    <scope>NUCLEOTIDE SEQUENCE</scope>
</reference>
<dbReference type="GO" id="GO:0016020">
    <property type="term" value="C:membrane"/>
    <property type="evidence" value="ECO:0007669"/>
    <property type="project" value="UniProtKB-SubCell"/>
</dbReference>
<dbReference type="InterPro" id="IPR017441">
    <property type="entry name" value="Protein_kinase_ATP_BS"/>
</dbReference>
<keyword evidence="6" id="KW-0547">Nucleotide-binding</keyword>
<evidence type="ECO:0000256" key="6">
    <source>
        <dbReference type="PROSITE-ProRule" id="PRU10141"/>
    </source>
</evidence>
<evidence type="ECO:0000259" key="8">
    <source>
        <dbReference type="PROSITE" id="PS50011"/>
    </source>
</evidence>